<keyword evidence="3" id="KW-1185">Reference proteome</keyword>
<evidence type="ECO:0000313" key="3">
    <source>
        <dbReference type="Proteomes" id="UP000188320"/>
    </source>
</evidence>
<protein>
    <submittedName>
        <fullName evidence="2">Uncharacterized protein</fullName>
    </submittedName>
</protein>
<proteinExistence type="predicted"/>
<reference evidence="3" key="1">
    <citation type="submission" date="2017-01" db="EMBL/GenBank/DDBJ databases">
        <authorList>
            <person name="Wang Y."/>
            <person name="White M."/>
            <person name="Kvist S."/>
            <person name="Moncalvo J.-M."/>
        </authorList>
    </citation>
    <scope>NUCLEOTIDE SEQUENCE [LARGE SCALE GENOMIC DNA]</scope>
    <source>
        <strain evidence="3">COL-18-3</strain>
    </source>
</reference>
<keyword evidence="1" id="KW-0732">Signal</keyword>
<feature type="chain" id="PRO_5010290748" evidence="1">
    <location>
        <begin position="26"/>
        <end position="125"/>
    </location>
</feature>
<dbReference type="EMBL" id="LSSK01001310">
    <property type="protein sequence ID" value="OMH80092.1"/>
    <property type="molecule type" value="Genomic_DNA"/>
</dbReference>
<sequence>MKALPSLSFLYVFFFAIFKPHNIFTIQSGFMTQKEWHRAKHSSTVESETQQATIVACAYQYVVCSAQIINGLTVAVYVSWDQRVTLYSCYSTGNAGVDVYLHSLVPSQAFKFPNSYLLIDFFSKL</sequence>
<dbReference type="AlphaFoldDB" id="A0A1R1PGW1"/>
<feature type="signal peptide" evidence="1">
    <location>
        <begin position="1"/>
        <end position="25"/>
    </location>
</feature>
<evidence type="ECO:0000313" key="2">
    <source>
        <dbReference type="EMBL" id="OMH80092.1"/>
    </source>
</evidence>
<comment type="caution">
    <text evidence="2">The sequence shown here is derived from an EMBL/GenBank/DDBJ whole genome shotgun (WGS) entry which is preliminary data.</text>
</comment>
<gene>
    <name evidence="2" type="ORF">AX774_g6478</name>
</gene>
<name>A0A1R1PGW1_ZANCU</name>
<organism evidence="2 3">
    <name type="scientific">Zancudomyces culisetae</name>
    <name type="common">Gut fungus</name>
    <name type="synonym">Smittium culisetae</name>
    <dbReference type="NCBI Taxonomy" id="1213189"/>
    <lineage>
        <taxon>Eukaryota</taxon>
        <taxon>Fungi</taxon>
        <taxon>Fungi incertae sedis</taxon>
        <taxon>Zoopagomycota</taxon>
        <taxon>Kickxellomycotina</taxon>
        <taxon>Harpellomycetes</taxon>
        <taxon>Harpellales</taxon>
        <taxon>Legeriomycetaceae</taxon>
        <taxon>Zancudomyces</taxon>
    </lineage>
</organism>
<evidence type="ECO:0000256" key="1">
    <source>
        <dbReference type="SAM" id="SignalP"/>
    </source>
</evidence>
<dbReference type="Proteomes" id="UP000188320">
    <property type="component" value="Unassembled WGS sequence"/>
</dbReference>
<accession>A0A1R1PGW1</accession>